<dbReference type="InterPro" id="IPR005995">
    <property type="entry name" value="Pgm_bpd_ind"/>
</dbReference>
<dbReference type="PANTHER" id="PTHR31637">
    <property type="entry name" value="2,3-BISPHOSPHOGLYCERATE-INDEPENDENT PHOSPHOGLYCERATE MUTASE"/>
    <property type="match status" value="1"/>
</dbReference>
<evidence type="ECO:0000256" key="1">
    <source>
        <dbReference type="ARBA" id="ARBA00000370"/>
    </source>
</evidence>
<dbReference type="AlphaFoldDB" id="A0A1G6BAF9"/>
<dbReference type="Proteomes" id="UP000198771">
    <property type="component" value="Unassembled WGS sequence"/>
</dbReference>
<feature type="binding site" evidence="12">
    <location>
        <begin position="281"/>
        <end position="284"/>
    </location>
    <ligand>
        <name>substrate</name>
    </ligand>
</feature>
<keyword evidence="7" id="KW-0324">Glycolysis</keyword>
<evidence type="ECO:0000256" key="9">
    <source>
        <dbReference type="ARBA" id="ARBA00023235"/>
    </source>
</evidence>
<evidence type="ECO:0000256" key="11">
    <source>
        <dbReference type="PIRSR" id="PIRSR001492-1"/>
    </source>
</evidence>
<dbReference type="EC" id="5.4.2.12" evidence="10"/>
<dbReference type="CDD" id="cd16010">
    <property type="entry name" value="iPGM"/>
    <property type="match status" value="1"/>
</dbReference>
<evidence type="ECO:0000256" key="4">
    <source>
        <dbReference type="ARBA" id="ARBA00004798"/>
    </source>
</evidence>
<feature type="binding site" evidence="13">
    <location>
        <position position="465"/>
    </location>
    <ligand>
        <name>Mn(2+)</name>
        <dbReference type="ChEBI" id="CHEBI:29035"/>
        <label>2</label>
    </ligand>
</feature>
<feature type="binding site" evidence="12">
    <location>
        <position position="202"/>
    </location>
    <ligand>
        <name>substrate</name>
    </ligand>
</feature>
<feature type="domain" description="Metalloenzyme" evidence="14">
    <location>
        <begin position="18"/>
        <end position="528"/>
    </location>
</feature>
<feature type="binding site" evidence="12">
    <location>
        <position position="356"/>
    </location>
    <ligand>
        <name>substrate</name>
    </ligand>
</feature>
<evidence type="ECO:0000259" key="15">
    <source>
        <dbReference type="Pfam" id="PF06415"/>
    </source>
</evidence>
<feature type="binding site" evidence="12">
    <location>
        <position position="136"/>
    </location>
    <ligand>
        <name>substrate</name>
    </ligand>
</feature>
<feature type="binding site" evidence="13">
    <location>
        <position position="424"/>
    </location>
    <ligand>
        <name>Mn(2+)</name>
        <dbReference type="ChEBI" id="CHEBI:29035"/>
        <label>1</label>
    </ligand>
</feature>
<dbReference type="EMBL" id="FMXO01000004">
    <property type="protein sequence ID" value="SDB17529.1"/>
    <property type="molecule type" value="Genomic_DNA"/>
</dbReference>
<feature type="binding site" evidence="13">
    <location>
        <position position="428"/>
    </location>
    <ligand>
        <name>Mn(2+)</name>
        <dbReference type="ChEBI" id="CHEBI:29035"/>
        <label>1</label>
    </ligand>
</feature>
<feature type="binding site" evidence="13">
    <location>
        <position position="25"/>
    </location>
    <ligand>
        <name>Mn(2+)</name>
        <dbReference type="ChEBI" id="CHEBI:29035"/>
        <label>2</label>
    </ligand>
</feature>
<evidence type="ECO:0000256" key="2">
    <source>
        <dbReference type="ARBA" id="ARBA00001936"/>
    </source>
</evidence>
<evidence type="ECO:0000256" key="5">
    <source>
        <dbReference type="ARBA" id="ARBA00008819"/>
    </source>
</evidence>
<evidence type="ECO:0000256" key="8">
    <source>
        <dbReference type="ARBA" id="ARBA00023211"/>
    </source>
</evidence>
<dbReference type="GO" id="GO:0006007">
    <property type="term" value="P:glucose catabolic process"/>
    <property type="evidence" value="ECO:0007669"/>
    <property type="project" value="InterPro"/>
</dbReference>
<dbReference type="Pfam" id="PF01676">
    <property type="entry name" value="Metalloenzyme"/>
    <property type="match status" value="1"/>
</dbReference>
<organism evidence="16 17">
    <name type="scientific">Desulfonatronum thiosulfatophilum</name>
    <dbReference type="NCBI Taxonomy" id="617002"/>
    <lineage>
        <taxon>Bacteria</taxon>
        <taxon>Pseudomonadati</taxon>
        <taxon>Thermodesulfobacteriota</taxon>
        <taxon>Desulfovibrionia</taxon>
        <taxon>Desulfovibrionales</taxon>
        <taxon>Desulfonatronaceae</taxon>
        <taxon>Desulfonatronum</taxon>
    </lineage>
</organism>
<feature type="binding site" evidence="13">
    <location>
        <position position="486"/>
    </location>
    <ligand>
        <name>Mn(2+)</name>
        <dbReference type="ChEBI" id="CHEBI:29035"/>
        <label>1</label>
    </ligand>
</feature>
<evidence type="ECO:0000256" key="7">
    <source>
        <dbReference type="ARBA" id="ARBA00023152"/>
    </source>
</evidence>
<evidence type="ECO:0000259" key="14">
    <source>
        <dbReference type="Pfam" id="PF01676"/>
    </source>
</evidence>
<dbReference type="PANTHER" id="PTHR31637:SF0">
    <property type="entry name" value="2,3-BISPHOSPHOGLYCERATE-INDEPENDENT PHOSPHOGLYCERATE MUTASE"/>
    <property type="match status" value="1"/>
</dbReference>
<comment type="catalytic activity">
    <reaction evidence="1">
        <text>(2R)-2-phosphoglycerate = (2R)-3-phosphoglycerate</text>
        <dbReference type="Rhea" id="RHEA:15901"/>
        <dbReference type="ChEBI" id="CHEBI:58272"/>
        <dbReference type="ChEBI" id="CHEBI:58289"/>
        <dbReference type="EC" id="5.4.2.12"/>
    </reaction>
</comment>
<comment type="similarity">
    <text evidence="5">Belongs to the BPG-independent phosphoglycerate mutase family.</text>
</comment>
<evidence type="ECO:0000256" key="10">
    <source>
        <dbReference type="NCBIfam" id="TIGR01307"/>
    </source>
</evidence>
<dbReference type="Pfam" id="PF06415">
    <property type="entry name" value="iPGM_N"/>
    <property type="match status" value="1"/>
</dbReference>
<feature type="binding site" evidence="13">
    <location>
        <position position="466"/>
    </location>
    <ligand>
        <name>Mn(2+)</name>
        <dbReference type="ChEBI" id="CHEBI:29035"/>
        <label>2</label>
    </ligand>
</feature>
<reference evidence="16 17" key="1">
    <citation type="submission" date="2016-10" db="EMBL/GenBank/DDBJ databases">
        <authorList>
            <person name="de Groot N.N."/>
        </authorList>
    </citation>
    <scope>NUCLEOTIDE SEQUENCE [LARGE SCALE GENOMIC DNA]</scope>
    <source>
        <strain evidence="16 17">ASO4-2</strain>
    </source>
</reference>
<dbReference type="FunFam" id="3.40.1450.10:FF:000002">
    <property type="entry name" value="2,3-bisphosphoglycerate-independent phosphoglycerate mutase"/>
    <property type="match status" value="1"/>
</dbReference>
<evidence type="ECO:0000256" key="13">
    <source>
        <dbReference type="PIRSR" id="PIRSR001492-3"/>
    </source>
</evidence>
<dbReference type="UniPathway" id="UPA00109">
    <property type="reaction ID" value="UER00186"/>
</dbReference>
<dbReference type="Gene3D" id="3.40.720.10">
    <property type="entry name" value="Alkaline Phosphatase, subunit A"/>
    <property type="match status" value="1"/>
</dbReference>
<name>A0A1G6BAF9_9BACT</name>
<keyword evidence="8 13" id="KW-0464">Manganese</keyword>
<dbReference type="GO" id="GO:0006096">
    <property type="term" value="P:glycolytic process"/>
    <property type="evidence" value="ECO:0007669"/>
    <property type="project" value="UniProtKB-UniRule"/>
</dbReference>
<feature type="domain" description="BPG-independent PGAM N-terminal" evidence="15">
    <location>
        <begin position="96"/>
        <end position="317"/>
    </location>
</feature>
<evidence type="ECO:0000256" key="3">
    <source>
        <dbReference type="ARBA" id="ARBA00002315"/>
    </source>
</evidence>
<dbReference type="GO" id="GO:0030145">
    <property type="term" value="F:manganese ion binding"/>
    <property type="evidence" value="ECO:0007669"/>
    <property type="project" value="InterPro"/>
</dbReference>
<evidence type="ECO:0000256" key="6">
    <source>
        <dbReference type="ARBA" id="ARBA00022723"/>
    </source>
</evidence>
<feature type="binding site" evidence="13">
    <location>
        <position position="76"/>
    </location>
    <ligand>
        <name>Mn(2+)</name>
        <dbReference type="ChEBI" id="CHEBI:29035"/>
        <label>2</label>
    </ligand>
</feature>
<comment type="cofactor">
    <cofactor evidence="2">
        <name>Mn(2+)</name>
        <dbReference type="ChEBI" id="CHEBI:29035"/>
    </cofactor>
</comment>
<keyword evidence="9" id="KW-0413">Isomerase</keyword>
<dbReference type="InterPro" id="IPR036646">
    <property type="entry name" value="PGAM_B_sf"/>
</dbReference>
<dbReference type="OrthoDB" id="9800863at2"/>
<dbReference type="STRING" id="617002.SAMN05660653_00837"/>
<feature type="active site" description="Phosphoserine intermediate" evidence="11">
    <location>
        <position position="76"/>
    </location>
</feature>
<dbReference type="RefSeq" id="WP_092117544.1">
    <property type="nucleotide sequence ID" value="NZ_FMXO01000004.1"/>
</dbReference>
<dbReference type="InterPro" id="IPR017850">
    <property type="entry name" value="Alkaline_phosphatase_core_sf"/>
</dbReference>
<dbReference type="SUPFAM" id="SSF64158">
    <property type="entry name" value="2,3-Bisphosphoglycerate-independent phosphoglycerate mutase, substrate-binding domain"/>
    <property type="match status" value="1"/>
</dbReference>
<dbReference type="GO" id="GO:0005737">
    <property type="term" value="C:cytoplasm"/>
    <property type="evidence" value="ECO:0007669"/>
    <property type="project" value="InterPro"/>
</dbReference>
<evidence type="ECO:0000313" key="17">
    <source>
        <dbReference type="Proteomes" id="UP000198771"/>
    </source>
</evidence>
<comment type="pathway">
    <text evidence="4">Carbohydrate degradation; glycolysis; pyruvate from D-glyceraldehyde 3-phosphate: step 3/5.</text>
</comment>
<sequence length="543" mass="59258">MSKLHLAPLPEAQPCSGPLVLVILDGIGLGSRDERDGVFISHTPVLDALLEEPLTVSLKAHGTAVGLPSDDDMGNSEVGHNALGAGRVISQGAKLINEAIASGHVFQGEAWQRVIQAGMDDNTVHFIGLVSDGNVHSHIDQLHALLDGCLRAGVRRVRVHALLDGRDVDQKSALRYVEPLEARLAELSTDGRDYRIASGGGRMVTTMDRYNANWPVVEKGWQAHVLGQAREFPTASEAVRTYYREDPKITDQYMDSFVVADKDGPVGPIVDGDAVVFFNFRGDRAIEISKAFEEDDFTEFDRVRVPKVFYAGMMQYDGDAMIPKNFLVEPPIVDRTLGEYLCGSGVTSFAVSETQKFGHVTYFWNGNRSGYIDKNLETYEEILSDRIAFDLRPWMKAAEITDRVLEIIAEGKHRFIRLNLANGDMVGHTGVEPAIRIAVATVDFCLGRILEAVRQAGGIAVVTSDHGNADSMWTEKKGQVAPMVAHTLNPVPLIIKDYCGANNFRLTGVAEPGLANVAATLCTLLGYEAPEGYEPSLIGLDDQ</sequence>
<evidence type="ECO:0000313" key="16">
    <source>
        <dbReference type="EMBL" id="SDB17529.1"/>
    </source>
</evidence>
<feature type="binding site" evidence="12">
    <location>
        <begin position="166"/>
        <end position="167"/>
    </location>
    <ligand>
        <name>substrate</name>
    </ligand>
</feature>
<dbReference type="GO" id="GO:0004619">
    <property type="term" value="F:phosphoglycerate mutase activity"/>
    <property type="evidence" value="ECO:0007669"/>
    <property type="project" value="UniProtKB-UniRule"/>
</dbReference>
<proteinExistence type="inferred from homology"/>
<dbReference type="InterPro" id="IPR006124">
    <property type="entry name" value="Metalloenzyme"/>
</dbReference>
<dbReference type="InterPro" id="IPR011258">
    <property type="entry name" value="BPG-indep_PGM_N"/>
</dbReference>
<keyword evidence="17" id="KW-1185">Reference proteome</keyword>
<dbReference type="PIRSF" id="PIRSF001492">
    <property type="entry name" value="IPGAM"/>
    <property type="match status" value="1"/>
</dbReference>
<evidence type="ECO:0000256" key="12">
    <source>
        <dbReference type="PIRSR" id="PIRSR001492-2"/>
    </source>
</evidence>
<protein>
    <recommendedName>
        <fullName evidence="10">2,3-bisphosphoglycerate-independent phosphoglycerate mutase</fullName>
        <ecNumber evidence="10">5.4.2.12</ecNumber>
    </recommendedName>
</protein>
<dbReference type="SUPFAM" id="SSF53649">
    <property type="entry name" value="Alkaline phosphatase-like"/>
    <property type="match status" value="1"/>
</dbReference>
<keyword evidence="6 13" id="KW-0479">Metal-binding</keyword>
<feature type="binding site" evidence="12">
    <location>
        <position position="209"/>
    </location>
    <ligand>
        <name>substrate</name>
    </ligand>
</feature>
<comment type="function">
    <text evidence="3">Catalyzes the interconversion of 2-phosphoglycerate and 3-phosphoglycerate.</text>
</comment>
<dbReference type="NCBIfam" id="TIGR01307">
    <property type="entry name" value="pgm_bpd_ind"/>
    <property type="match status" value="1"/>
</dbReference>
<gene>
    <name evidence="16" type="ORF">SAMN05660653_00837</name>
</gene>
<accession>A0A1G6BAF9</accession>
<dbReference type="Gene3D" id="3.40.1450.10">
    <property type="entry name" value="BPG-independent phosphoglycerate mutase, domain B"/>
    <property type="match status" value="1"/>
</dbReference>